<sequence>MNNRRQTIWLVSMLSLMVILSAYYLFTEPVNPAQNANNGSLQSNDQTDAAKANGSGDQGIKTSEVNQNADSGTDSATGVDDQKDAAASDNGNKDTAAADNGKKDGKSSEASGDGTVSPSDEEVLSQMANLTGARYFDDLRRKAQENYDRAYEEQNKIVADTKRYSPEDAATAVEKMHALEETDQRIEDLETKLMQDFENAVVVQEDTNFKILVQTASFDKKKAVKVIDQAVKELLVKPDRLSVEYIKP</sequence>
<feature type="compositionally biased region" description="Polar residues" evidence="2">
    <location>
        <begin position="36"/>
        <end position="47"/>
    </location>
</feature>
<feature type="coiled-coil region" evidence="1">
    <location>
        <begin position="172"/>
        <end position="199"/>
    </location>
</feature>
<evidence type="ECO:0000256" key="1">
    <source>
        <dbReference type="SAM" id="Coils"/>
    </source>
</evidence>
<feature type="region of interest" description="Disordered" evidence="2">
    <location>
        <begin position="36"/>
        <end position="121"/>
    </location>
</feature>
<dbReference type="Proteomes" id="UP000309673">
    <property type="component" value="Unassembled WGS sequence"/>
</dbReference>
<evidence type="ECO:0000256" key="3">
    <source>
        <dbReference type="SAM" id="Phobius"/>
    </source>
</evidence>
<dbReference type="OrthoDB" id="2665883at2"/>
<dbReference type="InterPro" id="IPR024232">
    <property type="entry name" value="SpoIIIAH"/>
</dbReference>
<feature type="compositionally biased region" description="Polar residues" evidence="2">
    <location>
        <begin position="108"/>
        <end position="118"/>
    </location>
</feature>
<protein>
    <submittedName>
        <fullName evidence="4">SpoIIIAH-like family protein</fullName>
    </submittedName>
</protein>
<keyword evidence="1" id="KW-0175">Coiled coil</keyword>
<accession>A0A4U0FHL8</accession>
<keyword evidence="3" id="KW-0472">Membrane</keyword>
<dbReference type="AlphaFoldDB" id="A0A4U0FHL8"/>
<gene>
    <name evidence="4" type="ORF">E5161_03475</name>
</gene>
<evidence type="ECO:0000256" key="2">
    <source>
        <dbReference type="SAM" id="MobiDB-lite"/>
    </source>
</evidence>
<name>A0A4U0FHL8_9BACL</name>
<dbReference type="Pfam" id="PF12685">
    <property type="entry name" value="SpoIIIAH"/>
    <property type="match status" value="1"/>
</dbReference>
<dbReference type="Gene3D" id="1.10.287.4300">
    <property type="entry name" value="Stage III sporulation protein AH-like"/>
    <property type="match status" value="1"/>
</dbReference>
<feature type="compositionally biased region" description="Polar residues" evidence="2">
    <location>
        <begin position="60"/>
        <end position="76"/>
    </location>
</feature>
<dbReference type="InterPro" id="IPR038503">
    <property type="entry name" value="SpoIIIAH_sf"/>
</dbReference>
<organism evidence="4 5">
    <name type="scientific">Cohnella pontilimi</name>
    <dbReference type="NCBI Taxonomy" id="2564100"/>
    <lineage>
        <taxon>Bacteria</taxon>
        <taxon>Bacillati</taxon>
        <taxon>Bacillota</taxon>
        <taxon>Bacilli</taxon>
        <taxon>Bacillales</taxon>
        <taxon>Paenibacillaceae</taxon>
        <taxon>Cohnella</taxon>
    </lineage>
</organism>
<reference evidence="4 5" key="1">
    <citation type="submission" date="2019-04" db="EMBL/GenBank/DDBJ databases">
        <title>Cohnella sp. nov., isolated from soil.</title>
        <authorList>
            <person name="Kim W."/>
        </authorList>
    </citation>
    <scope>NUCLEOTIDE SEQUENCE [LARGE SCALE GENOMIC DNA]</scope>
    <source>
        <strain evidence="4 5">CAU 1483</strain>
    </source>
</reference>
<keyword evidence="5" id="KW-1185">Reference proteome</keyword>
<evidence type="ECO:0000313" key="5">
    <source>
        <dbReference type="Proteomes" id="UP000309673"/>
    </source>
</evidence>
<comment type="caution">
    <text evidence="4">The sequence shown here is derived from an EMBL/GenBank/DDBJ whole genome shotgun (WGS) entry which is preliminary data.</text>
</comment>
<dbReference type="EMBL" id="SUPK01000001">
    <property type="protein sequence ID" value="TJY44451.1"/>
    <property type="molecule type" value="Genomic_DNA"/>
</dbReference>
<proteinExistence type="predicted"/>
<keyword evidence="3" id="KW-0812">Transmembrane</keyword>
<feature type="transmembrane region" description="Helical" evidence="3">
    <location>
        <begin position="7"/>
        <end position="26"/>
    </location>
</feature>
<keyword evidence="3" id="KW-1133">Transmembrane helix</keyword>
<evidence type="ECO:0000313" key="4">
    <source>
        <dbReference type="EMBL" id="TJY44451.1"/>
    </source>
</evidence>
<dbReference type="RefSeq" id="WP_136776260.1">
    <property type="nucleotide sequence ID" value="NZ_SUPK01000001.1"/>
</dbReference>